<dbReference type="Proteomes" id="UP000076532">
    <property type="component" value="Unassembled WGS sequence"/>
</dbReference>
<feature type="region of interest" description="Disordered" evidence="1">
    <location>
        <begin position="17"/>
        <end position="66"/>
    </location>
</feature>
<keyword evidence="3" id="KW-1185">Reference proteome</keyword>
<evidence type="ECO:0000256" key="1">
    <source>
        <dbReference type="SAM" id="MobiDB-lite"/>
    </source>
</evidence>
<organism evidence="2 3">
    <name type="scientific">Athelia psychrophila</name>
    <dbReference type="NCBI Taxonomy" id="1759441"/>
    <lineage>
        <taxon>Eukaryota</taxon>
        <taxon>Fungi</taxon>
        <taxon>Dikarya</taxon>
        <taxon>Basidiomycota</taxon>
        <taxon>Agaricomycotina</taxon>
        <taxon>Agaricomycetes</taxon>
        <taxon>Agaricomycetidae</taxon>
        <taxon>Atheliales</taxon>
        <taxon>Atheliaceae</taxon>
        <taxon>Athelia</taxon>
    </lineage>
</organism>
<reference evidence="2 3" key="1">
    <citation type="journal article" date="2016" name="Mol. Biol. Evol.">
        <title>Comparative Genomics of Early-Diverging Mushroom-Forming Fungi Provides Insights into the Origins of Lignocellulose Decay Capabilities.</title>
        <authorList>
            <person name="Nagy L.G."/>
            <person name="Riley R."/>
            <person name="Tritt A."/>
            <person name="Adam C."/>
            <person name="Daum C."/>
            <person name="Floudas D."/>
            <person name="Sun H."/>
            <person name="Yadav J.S."/>
            <person name="Pangilinan J."/>
            <person name="Larsson K.H."/>
            <person name="Matsuura K."/>
            <person name="Barry K."/>
            <person name="Labutti K."/>
            <person name="Kuo R."/>
            <person name="Ohm R.A."/>
            <person name="Bhattacharya S.S."/>
            <person name="Shirouzu T."/>
            <person name="Yoshinaga Y."/>
            <person name="Martin F.M."/>
            <person name="Grigoriev I.V."/>
            <person name="Hibbett D.S."/>
        </authorList>
    </citation>
    <scope>NUCLEOTIDE SEQUENCE [LARGE SCALE GENOMIC DNA]</scope>
    <source>
        <strain evidence="2 3">CBS 109695</strain>
    </source>
</reference>
<name>A0A167W810_9AGAM</name>
<accession>A0A167W810</accession>
<gene>
    <name evidence="2" type="ORF">FIBSPDRAFT_966980</name>
</gene>
<evidence type="ECO:0000313" key="3">
    <source>
        <dbReference type="Proteomes" id="UP000076532"/>
    </source>
</evidence>
<evidence type="ECO:0000313" key="2">
    <source>
        <dbReference type="EMBL" id="KZP05801.1"/>
    </source>
</evidence>
<dbReference type="AlphaFoldDB" id="A0A167W810"/>
<sequence length="203" mass="21797">MVVESRKRWLAAAYELAASPLPERATTQSVNGTELERPVDPGRQVGDRTGTGVRAGVGEAPTKVEEERPRACALAAVADTAARTVVACAAREEPGEGNESGDEDGEVADMLDDSPAKMAIEMNTRMQVGPSLLQNEWGVVEEDGKADMNFEYYAPTPHGLSKFSKRPGMGSSGLGWGRRRACRLRILCASVLVWSNRTACFNG</sequence>
<protein>
    <submittedName>
        <fullName evidence="2">Uncharacterized protein</fullName>
    </submittedName>
</protein>
<proteinExistence type="predicted"/>
<dbReference type="EMBL" id="KV417818">
    <property type="protein sequence ID" value="KZP05801.1"/>
    <property type="molecule type" value="Genomic_DNA"/>
</dbReference>